<evidence type="ECO:0000313" key="3">
    <source>
        <dbReference type="Proteomes" id="UP000325902"/>
    </source>
</evidence>
<evidence type="ECO:0000256" key="1">
    <source>
        <dbReference type="SAM" id="Phobius"/>
    </source>
</evidence>
<proteinExistence type="predicted"/>
<accession>A0A5N5DAN4</accession>
<comment type="caution">
    <text evidence="2">The sequence shown here is derived from an EMBL/GenBank/DDBJ whole genome shotgun (WGS) entry which is preliminary data.</text>
</comment>
<feature type="transmembrane region" description="Helical" evidence="1">
    <location>
        <begin position="50"/>
        <end position="71"/>
    </location>
</feature>
<evidence type="ECO:0000313" key="2">
    <source>
        <dbReference type="EMBL" id="KAB2574819.1"/>
    </source>
</evidence>
<keyword evidence="1" id="KW-0812">Transmembrane</keyword>
<name>A0A5N5DAN4_9PEZI</name>
<sequence length="243" mass="27543">MARSKVQPTHYPRIPFHFLRSAQLLAATVVTCVMIFFVDQLHHDGYPIPWTFLLLLTVSVLTILFLSMTLVQHCCCGLNPRLNLFLNAGLLVIWTLGFALLSWWSAGTMGHVCNKANWRNDDGIMICRIYKALFAFSLLGFVSTIAALLLDVYVFKRSTHRGKYNQMMDPDGKRDASAAQQSPWSTNIEEAYTEQKPFRDEPVPKAQKNAGYAVPDEQYTYDDTGYYGAHNNGVNRHYDGPLL</sequence>
<keyword evidence="1" id="KW-1133">Transmembrane helix</keyword>
<feature type="transmembrane region" description="Helical" evidence="1">
    <location>
        <begin position="83"/>
        <end position="104"/>
    </location>
</feature>
<gene>
    <name evidence="2" type="ORF">DBV05_g6554</name>
</gene>
<dbReference type="EMBL" id="VCHE01000039">
    <property type="protein sequence ID" value="KAB2574819.1"/>
    <property type="molecule type" value="Genomic_DNA"/>
</dbReference>
<evidence type="ECO:0008006" key="4">
    <source>
        <dbReference type="Google" id="ProtNLM"/>
    </source>
</evidence>
<protein>
    <recommendedName>
        <fullName evidence="4">MARVEL domain-containing protein</fullName>
    </recommendedName>
</protein>
<dbReference type="Proteomes" id="UP000325902">
    <property type="component" value="Unassembled WGS sequence"/>
</dbReference>
<dbReference type="OrthoDB" id="5344006at2759"/>
<feature type="transmembrane region" description="Helical" evidence="1">
    <location>
        <begin position="132"/>
        <end position="155"/>
    </location>
</feature>
<dbReference type="AlphaFoldDB" id="A0A5N5DAN4"/>
<keyword evidence="1" id="KW-0472">Membrane</keyword>
<feature type="transmembrane region" description="Helical" evidence="1">
    <location>
        <begin position="21"/>
        <end position="38"/>
    </location>
</feature>
<keyword evidence="3" id="KW-1185">Reference proteome</keyword>
<reference evidence="2 3" key="1">
    <citation type="journal article" date="2019" name="Sci. Rep.">
        <title>A multi-omics analysis of the grapevine pathogen Lasiodiplodia theobromae reveals that temperature affects the expression of virulence- and pathogenicity-related genes.</title>
        <authorList>
            <person name="Felix C."/>
            <person name="Meneses R."/>
            <person name="Goncalves M.F.M."/>
            <person name="Tilleman L."/>
            <person name="Duarte A.S."/>
            <person name="Jorrin-Novo J.V."/>
            <person name="Van de Peer Y."/>
            <person name="Deforce D."/>
            <person name="Van Nieuwerburgh F."/>
            <person name="Esteves A.C."/>
            <person name="Alves A."/>
        </authorList>
    </citation>
    <scope>NUCLEOTIDE SEQUENCE [LARGE SCALE GENOMIC DNA]</scope>
    <source>
        <strain evidence="2 3">LA-SOL3</strain>
    </source>
</reference>
<organism evidence="2 3">
    <name type="scientific">Lasiodiplodia theobromae</name>
    <dbReference type="NCBI Taxonomy" id="45133"/>
    <lineage>
        <taxon>Eukaryota</taxon>
        <taxon>Fungi</taxon>
        <taxon>Dikarya</taxon>
        <taxon>Ascomycota</taxon>
        <taxon>Pezizomycotina</taxon>
        <taxon>Dothideomycetes</taxon>
        <taxon>Dothideomycetes incertae sedis</taxon>
        <taxon>Botryosphaeriales</taxon>
        <taxon>Botryosphaeriaceae</taxon>
        <taxon>Lasiodiplodia</taxon>
    </lineage>
</organism>